<dbReference type="AlphaFoldDB" id="A0A507QN88"/>
<accession>A0A507QN88</accession>
<dbReference type="Pfam" id="PF20521">
    <property type="entry name" value="DUF6736"/>
    <property type="match status" value="1"/>
</dbReference>
<evidence type="ECO:0000256" key="1">
    <source>
        <dbReference type="SAM" id="SignalP"/>
    </source>
</evidence>
<organism evidence="3 4">
    <name type="scientific">Monascus purpureus</name>
    <name type="common">Red mold</name>
    <name type="synonym">Monascus anka</name>
    <dbReference type="NCBI Taxonomy" id="5098"/>
    <lineage>
        <taxon>Eukaryota</taxon>
        <taxon>Fungi</taxon>
        <taxon>Dikarya</taxon>
        <taxon>Ascomycota</taxon>
        <taxon>Pezizomycotina</taxon>
        <taxon>Eurotiomycetes</taxon>
        <taxon>Eurotiomycetidae</taxon>
        <taxon>Eurotiales</taxon>
        <taxon>Aspergillaceae</taxon>
        <taxon>Monascus</taxon>
    </lineage>
</organism>
<gene>
    <name evidence="3" type="ORF">MPDQ_002401</name>
</gene>
<protein>
    <recommendedName>
        <fullName evidence="2">Secreted protein CSS2 C-terminal domain-containing protein</fullName>
    </recommendedName>
</protein>
<keyword evidence="4" id="KW-1185">Reference proteome</keyword>
<dbReference type="Gene3D" id="3.30.200.20">
    <property type="entry name" value="Phosphorylase Kinase, domain 1"/>
    <property type="match status" value="1"/>
</dbReference>
<evidence type="ECO:0000313" key="4">
    <source>
        <dbReference type="Proteomes" id="UP000319663"/>
    </source>
</evidence>
<dbReference type="EMBL" id="VIFY01000174">
    <property type="protein sequence ID" value="TQB69071.1"/>
    <property type="molecule type" value="Genomic_DNA"/>
</dbReference>
<dbReference type="Proteomes" id="UP000319663">
    <property type="component" value="Unassembled WGS sequence"/>
</dbReference>
<feature type="signal peptide" evidence="1">
    <location>
        <begin position="1"/>
        <end position="21"/>
    </location>
</feature>
<dbReference type="InterPro" id="IPR046624">
    <property type="entry name" value="CSS2_C"/>
</dbReference>
<feature type="domain" description="Secreted protein CSS2 C-terminal" evidence="2">
    <location>
        <begin position="29"/>
        <end position="129"/>
    </location>
</feature>
<evidence type="ECO:0000259" key="2">
    <source>
        <dbReference type="Pfam" id="PF20521"/>
    </source>
</evidence>
<name>A0A507QN88_MONPU</name>
<sequence>MRLTGGLLAALLCSYAASVQAWDLPPFDETVLRIRTAVTDYINTALNDDPDRKVYGRSQDVKYEFLITSNECNTNNLPSMLHGAVGQYLSNPAKSFDEGSTQCLVFDQGGPCHGYMKIGRVADFDSEVYCGPVLDGFATVCPWEVLDEEQFEQFKQGQYYPANIGDVIKFKYQYQVIGKLGSGTTPTVWLARDVEGHQYVTLEIYTRDEGNQEEFRSISN</sequence>
<evidence type="ECO:0000313" key="3">
    <source>
        <dbReference type="EMBL" id="TQB69071.1"/>
    </source>
</evidence>
<reference evidence="3 4" key="1">
    <citation type="submission" date="2019-06" db="EMBL/GenBank/DDBJ databases">
        <title>Wine fermentation using esterase from Monascus purpureus.</title>
        <authorList>
            <person name="Geng C."/>
            <person name="Zhang Y."/>
        </authorList>
    </citation>
    <scope>NUCLEOTIDE SEQUENCE [LARGE SCALE GENOMIC DNA]</scope>
    <source>
        <strain evidence="3">HQ1</strain>
    </source>
</reference>
<feature type="chain" id="PRO_5021271215" description="Secreted protein CSS2 C-terminal domain-containing protein" evidence="1">
    <location>
        <begin position="22"/>
        <end position="220"/>
    </location>
</feature>
<dbReference type="STRING" id="5098.A0A507QN88"/>
<proteinExistence type="predicted"/>
<keyword evidence="1" id="KW-0732">Signal</keyword>
<comment type="caution">
    <text evidence="3">The sequence shown here is derived from an EMBL/GenBank/DDBJ whole genome shotgun (WGS) entry which is preliminary data.</text>
</comment>